<proteinExistence type="predicted"/>
<comment type="caution">
    <text evidence="7">The sequence shown here is derived from an EMBL/GenBank/DDBJ whole genome shotgun (WGS) entry which is preliminary data.</text>
</comment>
<dbReference type="GO" id="GO:0003677">
    <property type="term" value="F:DNA binding"/>
    <property type="evidence" value="ECO:0007669"/>
    <property type="project" value="UniProtKB-KW"/>
</dbReference>
<keyword evidence="8" id="KW-1185">Reference proteome</keyword>
<dbReference type="Gene3D" id="2.40.330.10">
    <property type="entry name" value="DNA-binding pseudobarrel domain"/>
    <property type="match status" value="3"/>
</dbReference>
<evidence type="ECO:0000313" key="8">
    <source>
        <dbReference type="Proteomes" id="UP000657918"/>
    </source>
</evidence>
<dbReference type="PANTHER" id="PTHR31140">
    <property type="entry name" value="B3 DOMAIN-CONTAINING TRANSCRIPTION FACTOR ABI3"/>
    <property type="match status" value="1"/>
</dbReference>
<evidence type="ECO:0000256" key="4">
    <source>
        <dbReference type="ARBA" id="ARBA00023163"/>
    </source>
</evidence>
<keyword evidence="4" id="KW-0804">Transcription</keyword>
<dbReference type="InterPro" id="IPR044800">
    <property type="entry name" value="LEC2-like"/>
</dbReference>
<dbReference type="OrthoDB" id="954231at2759"/>
<gene>
    <name evidence="7" type="ORF">SADUNF_Sadunf09G0048200</name>
</gene>
<dbReference type="Pfam" id="PF02362">
    <property type="entry name" value="B3"/>
    <property type="match status" value="3"/>
</dbReference>
<keyword evidence="3" id="KW-0238">DNA-binding</keyword>
<evidence type="ECO:0000256" key="5">
    <source>
        <dbReference type="ARBA" id="ARBA00023242"/>
    </source>
</evidence>
<dbReference type="SUPFAM" id="SSF101936">
    <property type="entry name" value="DNA-binding pseudobarrel domain"/>
    <property type="match status" value="3"/>
</dbReference>
<keyword evidence="2" id="KW-0805">Transcription regulation</keyword>
<evidence type="ECO:0000313" key="7">
    <source>
        <dbReference type="EMBL" id="KAF9675591.1"/>
    </source>
</evidence>
<reference evidence="7 8" key="1">
    <citation type="submission" date="2020-10" db="EMBL/GenBank/DDBJ databases">
        <title>Plant Genome Project.</title>
        <authorList>
            <person name="Zhang R.-G."/>
        </authorList>
    </citation>
    <scope>NUCLEOTIDE SEQUENCE [LARGE SCALE GENOMIC DNA]</scope>
    <source>
        <strain evidence="7">FAFU-HL-1</strain>
        <tissue evidence="7">Leaf</tissue>
    </source>
</reference>
<evidence type="ECO:0000259" key="6">
    <source>
        <dbReference type="PROSITE" id="PS50863"/>
    </source>
</evidence>
<name>A0A835MW24_9ROSI</name>
<dbReference type="EMBL" id="JADGMS010000009">
    <property type="protein sequence ID" value="KAF9675591.1"/>
    <property type="molecule type" value="Genomic_DNA"/>
</dbReference>
<dbReference type="AlphaFoldDB" id="A0A835MW24"/>
<feature type="domain" description="TF-B3" evidence="6">
    <location>
        <begin position="159"/>
        <end position="215"/>
    </location>
</feature>
<organism evidence="7 8">
    <name type="scientific">Salix dunnii</name>
    <dbReference type="NCBI Taxonomy" id="1413687"/>
    <lineage>
        <taxon>Eukaryota</taxon>
        <taxon>Viridiplantae</taxon>
        <taxon>Streptophyta</taxon>
        <taxon>Embryophyta</taxon>
        <taxon>Tracheophyta</taxon>
        <taxon>Spermatophyta</taxon>
        <taxon>Magnoliopsida</taxon>
        <taxon>eudicotyledons</taxon>
        <taxon>Gunneridae</taxon>
        <taxon>Pentapetalae</taxon>
        <taxon>rosids</taxon>
        <taxon>fabids</taxon>
        <taxon>Malpighiales</taxon>
        <taxon>Salicaceae</taxon>
        <taxon>Saliceae</taxon>
        <taxon>Salix</taxon>
    </lineage>
</organism>
<accession>A0A835MW24</accession>
<dbReference type="InterPro" id="IPR003340">
    <property type="entry name" value="B3_DNA-bd"/>
</dbReference>
<protein>
    <recommendedName>
        <fullName evidence="6">TF-B3 domain-containing protein</fullName>
    </recommendedName>
</protein>
<feature type="domain" description="TF-B3" evidence="6">
    <location>
        <begin position="223"/>
        <end position="325"/>
    </location>
</feature>
<dbReference type="GO" id="GO:0005634">
    <property type="term" value="C:nucleus"/>
    <property type="evidence" value="ECO:0007669"/>
    <property type="project" value="UniProtKB-SubCell"/>
</dbReference>
<evidence type="ECO:0000256" key="2">
    <source>
        <dbReference type="ARBA" id="ARBA00023015"/>
    </source>
</evidence>
<feature type="domain" description="TF-B3" evidence="6">
    <location>
        <begin position="4"/>
        <end position="106"/>
    </location>
</feature>
<dbReference type="InterPro" id="IPR015300">
    <property type="entry name" value="DNA-bd_pseudobarrel_sf"/>
</dbReference>
<keyword evidence="5" id="KW-0539">Nucleus</keyword>
<dbReference type="SMART" id="SM01019">
    <property type="entry name" value="B3"/>
    <property type="match status" value="3"/>
</dbReference>
<evidence type="ECO:0000256" key="3">
    <source>
        <dbReference type="ARBA" id="ARBA00023125"/>
    </source>
</evidence>
<dbReference type="PANTHER" id="PTHR31140:SF145">
    <property type="entry name" value="TF-B3 DOMAIN-CONTAINING PROTEIN"/>
    <property type="match status" value="1"/>
</dbReference>
<evidence type="ECO:0000256" key="1">
    <source>
        <dbReference type="ARBA" id="ARBA00004123"/>
    </source>
</evidence>
<dbReference type="Proteomes" id="UP000657918">
    <property type="component" value="Unassembled WGS sequence"/>
</dbReference>
<dbReference type="GO" id="GO:0003700">
    <property type="term" value="F:DNA-binding transcription factor activity"/>
    <property type="evidence" value="ECO:0007669"/>
    <property type="project" value="InterPro"/>
</dbReference>
<dbReference type="CDD" id="cd10017">
    <property type="entry name" value="B3_DNA"/>
    <property type="match status" value="3"/>
</dbReference>
<sequence length="336" mass="39859">MEQYLFTKLLSPTDASHRLTIPMANLGDFEFPAGQHAINIEVTDTIEQQWTFKLSIRRNNNPNPRPVFTGEWIRFVKEKGLRAGDRVVFSRQEVEGRMQYRIKAERKIFNYWHRFTKLLSPTDISHRLTIPMANLGDFELPTGQHAINIEVIDIIEQLWTFKLSICRNRNPNPRPVFTGQWIRFVKEKGLRAGDRVVFSRQQVEGRMQYRIRAERKIFKYWQQRFTKLLSPTDASHRLTIPMANLGDFEFPAGQHAINIEVTDTIEQQWTFKLSIRRNNNPNPRPVFTGEWIRFVKEKGLRAGDRVVFYRQEVEGGMQYRIRAERKIFNYWQPVTF</sequence>
<dbReference type="PROSITE" id="PS50863">
    <property type="entry name" value="B3"/>
    <property type="match status" value="3"/>
</dbReference>
<comment type="subcellular location">
    <subcellularLocation>
        <location evidence="1">Nucleus</location>
    </subcellularLocation>
</comment>